<feature type="non-terminal residue" evidence="2">
    <location>
        <position position="1"/>
    </location>
</feature>
<proteinExistence type="predicted"/>
<comment type="caution">
    <text evidence="2">The sequence shown here is derived from an EMBL/GenBank/DDBJ whole genome shotgun (WGS) entry which is preliminary data.</text>
</comment>
<name>A0A8J2LNU9_9HEXA</name>
<accession>A0A8J2LNU9</accession>
<keyword evidence="3" id="KW-1185">Reference proteome</keyword>
<dbReference type="AlphaFoldDB" id="A0A8J2LNU9"/>
<reference evidence="2" key="1">
    <citation type="submission" date="2021-06" db="EMBL/GenBank/DDBJ databases">
        <authorList>
            <person name="Hodson N. C."/>
            <person name="Mongue J. A."/>
            <person name="Jaron S. K."/>
        </authorList>
    </citation>
    <scope>NUCLEOTIDE SEQUENCE</scope>
</reference>
<gene>
    <name evidence="2" type="ORF">AFUS01_LOCUS43248</name>
</gene>
<evidence type="ECO:0000313" key="2">
    <source>
        <dbReference type="EMBL" id="CAG7833647.1"/>
    </source>
</evidence>
<dbReference type="Proteomes" id="UP000708208">
    <property type="component" value="Unassembled WGS sequence"/>
</dbReference>
<feature type="region of interest" description="Disordered" evidence="1">
    <location>
        <begin position="1"/>
        <end position="24"/>
    </location>
</feature>
<evidence type="ECO:0000256" key="1">
    <source>
        <dbReference type="SAM" id="MobiDB-lite"/>
    </source>
</evidence>
<organism evidence="2 3">
    <name type="scientific">Allacma fusca</name>
    <dbReference type="NCBI Taxonomy" id="39272"/>
    <lineage>
        <taxon>Eukaryota</taxon>
        <taxon>Metazoa</taxon>
        <taxon>Ecdysozoa</taxon>
        <taxon>Arthropoda</taxon>
        <taxon>Hexapoda</taxon>
        <taxon>Collembola</taxon>
        <taxon>Symphypleona</taxon>
        <taxon>Sminthuridae</taxon>
        <taxon>Allacma</taxon>
    </lineage>
</organism>
<dbReference type="EMBL" id="CAJVCH010569970">
    <property type="protein sequence ID" value="CAG7833647.1"/>
    <property type="molecule type" value="Genomic_DNA"/>
</dbReference>
<evidence type="ECO:0000313" key="3">
    <source>
        <dbReference type="Proteomes" id="UP000708208"/>
    </source>
</evidence>
<sequence length="100" mass="10951">MAEAEGEANVRVNSEEEENAAGPRRTFVRVKRRLKDEPPSALILSFKRQRVEIVEKVNGESSDSFEVVNNVLRFAGSIQPDQTIGSFVKGLDTSTLASSG</sequence>
<protein>
    <submittedName>
        <fullName evidence="2">Uncharacterized protein</fullName>
    </submittedName>
</protein>